<accession>A0AAE4AKV2</accession>
<dbReference type="AlphaFoldDB" id="A0AAE4AKV2"/>
<proteinExistence type="predicted"/>
<dbReference type="RefSeq" id="WP_307252381.1">
    <property type="nucleotide sequence ID" value="NZ_JAUSTO010000002.1"/>
</dbReference>
<comment type="caution">
    <text evidence="1">The sequence shown here is derived from an EMBL/GenBank/DDBJ whole genome shotgun (WGS) entry which is preliminary data.</text>
</comment>
<reference evidence="1" key="1">
    <citation type="submission" date="2023-07" db="EMBL/GenBank/DDBJ databases">
        <title>Genomic Encyclopedia of Type Strains, Phase IV (KMG-IV): sequencing the most valuable type-strain genomes for metagenomic binning, comparative biology and taxonomic classification.</title>
        <authorList>
            <person name="Goeker M."/>
        </authorList>
    </citation>
    <scope>NUCLEOTIDE SEQUENCE</scope>
    <source>
        <strain evidence="1">DSM 19659</strain>
    </source>
</reference>
<protein>
    <submittedName>
        <fullName evidence="1">Uncharacterized protein</fullName>
    </submittedName>
</protein>
<evidence type="ECO:0000313" key="1">
    <source>
        <dbReference type="EMBL" id="MDQ0151661.1"/>
    </source>
</evidence>
<gene>
    <name evidence="1" type="ORF">J2S20_000341</name>
</gene>
<evidence type="ECO:0000313" key="2">
    <source>
        <dbReference type="Proteomes" id="UP001241537"/>
    </source>
</evidence>
<sequence>MDESKISVAKEFLFLFQPLSLEDRGELEERLVAEDICQTIAVWGNTLMEPPERFQICRDWGIGIKYQEMDFLDTLDAGVYICRKELSRKDLTIEMRTYLIGRLFLYRQEIAARDFVNRNPNTIICRRQGNRPKGMYETAGEISRELNLATGTILKYGRYASAIESIKRLEPSVAKAILSHRIRISHEDLQELNSNEERISIYGRRKTKTCRYAGEKNHPGSESFYT</sequence>
<dbReference type="EMBL" id="JAUSTO010000002">
    <property type="protein sequence ID" value="MDQ0151661.1"/>
    <property type="molecule type" value="Genomic_DNA"/>
</dbReference>
<organism evidence="1 2">
    <name type="scientific">Moryella indoligenes</name>
    <dbReference type="NCBI Taxonomy" id="371674"/>
    <lineage>
        <taxon>Bacteria</taxon>
        <taxon>Bacillati</taxon>
        <taxon>Bacillota</taxon>
        <taxon>Clostridia</taxon>
        <taxon>Lachnospirales</taxon>
        <taxon>Lachnospiraceae</taxon>
        <taxon>Moryella</taxon>
    </lineage>
</organism>
<keyword evidence="2" id="KW-1185">Reference proteome</keyword>
<name>A0AAE4AKV2_9FIRM</name>
<dbReference type="Proteomes" id="UP001241537">
    <property type="component" value="Unassembled WGS sequence"/>
</dbReference>